<keyword evidence="3" id="KW-1185">Reference proteome</keyword>
<sequence>MGRDAWWLTRTQWSHSKIGLVMTIAFYGTYGGMTGMFSDEWVSESFAFTGIMMDLLVLTFMSMNGFVFCKGYFNNPYWKTDSFTKKLAMMRTLPIPVETLAMSRSIQVLSASPVSTALYFGIFYIASDWARNLPVTVLLQFVLFWFALGNAFSVWFVVEEWSRSGKRYLLSSFLALFVFIAVVVAFYFLTGKHLTFFIVDAIQRPGGWLWTALAVLIGVAAHVWMQLRLRRILLHRDFE</sequence>
<accession>A0A5R9GA51</accession>
<feature type="transmembrane region" description="Helical" evidence="1">
    <location>
        <begin position="50"/>
        <end position="69"/>
    </location>
</feature>
<evidence type="ECO:0000313" key="3">
    <source>
        <dbReference type="Proteomes" id="UP000309676"/>
    </source>
</evidence>
<feature type="transmembrane region" description="Helical" evidence="1">
    <location>
        <begin position="20"/>
        <end position="38"/>
    </location>
</feature>
<feature type="transmembrane region" description="Helical" evidence="1">
    <location>
        <begin position="208"/>
        <end position="227"/>
    </location>
</feature>
<keyword evidence="1" id="KW-1133">Transmembrane helix</keyword>
<dbReference type="AlphaFoldDB" id="A0A5R9GA51"/>
<evidence type="ECO:0000256" key="1">
    <source>
        <dbReference type="SAM" id="Phobius"/>
    </source>
</evidence>
<feature type="transmembrane region" description="Helical" evidence="1">
    <location>
        <begin position="138"/>
        <end position="158"/>
    </location>
</feature>
<keyword evidence="1" id="KW-0472">Membrane</keyword>
<dbReference type="RefSeq" id="WP_138195230.1">
    <property type="nucleotide sequence ID" value="NZ_VCIW01000010.1"/>
</dbReference>
<keyword evidence="1" id="KW-0812">Transmembrane</keyword>
<proteinExistence type="predicted"/>
<feature type="transmembrane region" description="Helical" evidence="1">
    <location>
        <begin position="108"/>
        <end position="126"/>
    </location>
</feature>
<dbReference type="OrthoDB" id="2678055at2"/>
<reference evidence="2 3" key="1">
    <citation type="submission" date="2019-05" db="EMBL/GenBank/DDBJ databases">
        <authorList>
            <person name="Narsing Rao M.P."/>
            <person name="Li W.J."/>
        </authorList>
    </citation>
    <scope>NUCLEOTIDE SEQUENCE [LARGE SCALE GENOMIC DNA]</scope>
    <source>
        <strain evidence="2 3">SYSU_K30003</strain>
    </source>
</reference>
<organism evidence="2 3">
    <name type="scientific">Paenibacillus antri</name>
    <dbReference type="NCBI Taxonomy" id="2582848"/>
    <lineage>
        <taxon>Bacteria</taxon>
        <taxon>Bacillati</taxon>
        <taxon>Bacillota</taxon>
        <taxon>Bacilli</taxon>
        <taxon>Bacillales</taxon>
        <taxon>Paenibacillaceae</taxon>
        <taxon>Paenibacillus</taxon>
    </lineage>
</organism>
<evidence type="ECO:0008006" key="4">
    <source>
        <dbReference type="Google" id="ProtNLM"/>
    </source>
</evidence>
<feature type="transmembrane region" description="Helical" evidence="1">
    <location>
        <begin position="170"/>
        <end position="188"/>
    </location>
</feature>
<comment type="caution">
    <text evidence="2">The sequence shown here is derived from an EMBL/GenBank/DDBJ whole genome shotgun (WGS) entry which is preliminary data.</text>
</comment>
<protein>
    <recommendedName>
        <fullName evidence="4">Permease</fullName>
    </recommendedName>
</protein>
<name>A0A5R9GA51_9BACL</name>
<dbReference type="Proteomes" id="UP000309676">
    <property type="component" value="Unassembled WGS sequence"/>
</dbReference>
<dbReference type="EMBL" id="VCIW01000010">
    <property type="protein sequence ID" value="TLS51236.1"/>
    <property type="molecule type" value="Genomic_DNA"/>
</dbReference>
<evidence type="ECO:0000313" key="2">
    <source>
        <dbReference type="EMBL" id="TLS51236.1"/>
    </source>
</evidence>
<gene>
    <name evidence="2" type="ORF">FE782_16020</name>
</gene>